<evidence type="ECO:0000313" key="2">
    <source>
        <dbReference type="Proteomes" id="UP000005012"/>
    </source>
</evidence>
<gene>
    <name evidence="1" type="ordered locus">S70_13880</name>
</gene>
<dbReference type="RefSeq" id="WP_004925596.1">
    <property type="nucleotide sequence ID" value="NC_017731.1"/>
</dbReference>
<dbReference type="Proteomes" id="UP000005012">
    <property type="component" value="Chromosome"/>
</dbReference>
<reference evidence="2" key="2">
    <citation type="submission" date="2012-04" db="EMBL/GenBank/DDBJ databases">
        <title>Complete genome sequence of Providencia stuartii clinical isolate MRSN 2154.</title>
        <authorList>
            <person name="Clifford R.J."/>
            <person name="Hang J."/>
            <person name="Riley M.C."/>
            <person name="Onmus-Leone F."/>
            <person name="Kuschner R.A."/>
            <person name="Lesho E.P."/>
            <person name="Waterman P.E."/>
        </authorList>
    </citation>
    <scope>NUCLEOTIDE SEQUENCE [LARGE SCALE GENOMIC DNA]</scope>
    <source>
        <strain evidence="2">MRSN 2154</strain>
    </source>
</reference>
<dbReference type="AlphaFoldDB" id="A0A140NPN5"/>
<name>A0A140NPN5_PROSM</name>
<organism evidence="1 2">
    <name type="scientific">Providencia stuartii (strain MRSN 2154)</name>
    <dbReference type="NCBI Taxonomy" id="1157951"/>
    <lineage>
        <taxon>Bacteria</taxon>
        <taxon>Pseudomonadati</taxon>
        <taxon>Pseudomonadota</taxon>
        <taxon>Gammaproteobacteria</taxon>
        <taxon>Enterobacterales</taxon>
        <taxon>Morganellaceae</taxon>
        <taxon>Providencia</taxon>
    </lineage>
</organism>
<dbReference type="GeneID" id="93520670"/>
<dbReference type="SUPFAM" id="SSF57889">
    <property type="entry name" value="Cysteine-rich domain"/>
    <property type="match status" value="1"/>
</dbReference>
<dbReference type="EMBL" id="CP003488">
    <property type="protein sequence ID" value="AFH94608.1"/>
    <property type="molecule type" value="Genomic_DNA"/>
</dbReference>
<dbReference type="HOGENOM" id="CLU_3010755_0_0_6"/>
<proteinExistence type="predicted"/>
<sequence>MLHHSILSTPPSLPTDCPHCHSDKDIILWGTGWMCRDCGHDWHIPSQEQTQAFQQA</sequence>
<dbReference type="KEGG" id="psi:S70_13880"/>
<dbReference type="PATRIC" id="fig|1157951.4.peg.2789"/>
<dbReference type="InterPro" id="IPR046349">
    <property type="entry name" value="C1-like_sf"/>
</dbReference>
<evidence type="ECO:0000313" key="1">
    <source>
        <dbReference type="EMBL" id="AFH94608.1"/>
    </source>
</evidence>
<protein>
    <submittedName>
        <fullName evidence="1">Uncharacterized protein</fullName>
    </submittedName>
</protein>
<reference evidence="1 2" key="1">
    <citation type="journal article" date="2012" name="J. Bacteriol.">
        <title>Complete Genome Sequence of Providencia stuartii Clinical Isolate MRSN 2154.</title>
        <authorList>
            <person name="Clifford R.J."/>
            <person name="Hang J."/>
            <person name="Riley M.C."/>
            <person name="Onmus-Leone F."/>
            <person name="Kuschner R.A."/>
            <person name="Lesho E.P."/>
            <person name="Waterman P.E."/>
        </authorList>
    </citation>
    <scope>NUCLEOTIDE SEQUENCE [LARGE SCALE GENOMIC DNA]</scope>
    <source>
        <strain evidence="1 2">MRSN 2154</strain>
    </source>
</reference>
<accession>A0A140NPN5</accession>